<dbReference type="Pfam" id="PF01150">
    <property type="entry name" value="GDA1_CD39"/>
    <property type="match status" value="1"/>
</dbReference>
<evidence type="ECO:0000256" key="6">
    <source>
        <dbReference type="SAM" id="Phobius"/>
    </source>
</evidence>
<accession>A0A9X6NH03</accession>
<comment type="caution">
    <text evidence="7">The sequence shown here is derived from an EMBL/GenBank/DDBJ whole genome shotgun (WGS) entry which is preliminary data.</text>
</comment>
<dbReference type="PANTHER" id="PTHR11782:SF127">
    <property type="entry name" value="NTPASE, ISOFORM F"/>
    <property type="match status" value="1"/>
</dbReference>
<dbReference type="EMBL" id="MTYJ01000302">
    <property type="protein sequence ID" value="OWA53084.1"/>
    <property type="molecule type" value="Genomic_DNA"/>
</dbReference>
<feature type="binding site" evidence="4">
    <location>
        <begin position="281"/>
        <end position="285"/>
    </location>
    <ligand>
        <name>ATP</name>
        <dbReference type="ChEBI" id="CHEBI:30616"/>
    </ligand>
</feature>
<organism evidence="7 8">
    <name type="scientific">Hypsibius exemplaris</name>
    <name type="common">Freshwater tardigrade</name>
    <dbReference type="NCBI Taxonomy" id="2072580"/>
    <lineage>
        <taxon>Eukaryota</taxon>
        <taxon>Metazoa</taxon>
        <taxon>Ecdysozoa</taxon>
        <taxon>Tardigrada</taxon>
        <taxon>Eutardigrada</taxon>
        <taxon>Parachela</taxon>
        <taxon>Hypsibioidea</taxon>
        <taxon>Hypsibiidae</taxon>
        <taxon>Hypsibius</taxon>
    </lineage>
</organism>
<name>A0A9X6NH03_HYPEX</name>
<evidence type="ECO:0000256" key="5">
    <source>
        <dbReference type="RuleBase" id="RU003833"/>
    </source>
</evidence>
<protein>
    <submittedName>
        <fullName evidence="7">Ectonucleoside triphosphate diphosphohydrolase 5</fullName>
    </submittedName>
</protein>
<dbReference type="Gene3D" id="3.30.420.150">
    <property type="entry name" value="Exopolyphosphatase. Domain 2"/>
    <property type="match status" value="1"/>
</dbReference>
<comment type="similarity">
    <text evidence="1 5">Belongs to the GDA1/CD39 NTPase family.</text>
</comment>
<keyword evidence="6" id="KW-1133">Transmembrane helix</keyword>
<dbReference type="Gene3D" id="3.30.420.40">
    <property type="match status" value="1"/>
</dbReference>
<evidence type="ECO:0000313" key="7">
    <source>
        <dbReference type="EMBL" id="OWA53084.1"/>
    </source>
</evidence>
<dbReference type="Proteomes" id="UP000192578">
    <property type="component" value="Unassembled WGS sequence"/>
</dbReference>
<dbReference type="AlphaFoldDB" id="A0A9X6NH03"/>
<gene>
    <name evidence="7" type="ORF">BV898_17518</name>
</gene>
<proteinExistence type="inferred from homology"/>
<keyword evidence="4" id="KW-0067">ATP-binding</keyword>
<keyword evidence="4" id="KW-0547">Nucleotide-binding</keyword>
<feature type="transmembrane region" description="Helical" evidence="6">
    <location>
        <begin position="7"/>
        <end position="34"/>
    </location>
</feature>
<feature type="active site" description="Proton acceptor" evidence="3">
    <location>
        <position position="229"/>
    </location>
</feature>
<dbReference type="GO" id="GO:0005524">
    <property type="term" value="F:ATP binding"/>
    <property type="evidence" value="ECO:0007669"/>
    <property type="project" value="UniProtKB-KW"/>
</dbReference>
<dbReference type="OrthoDB" id="6372431at2759"/>
<dbReference type="InterPro" id="IPR000407">
    <property type="entry name" value="GDA1_CD39_NTPase"/>
</dbReference>
<evidence type="ECO:0000256" key="1">
    <source>
        <dbReference type="ARBA" id="ARBA00009283"/>
    </source>
</evidence>
<keyword evidence="6" id="KW-0472">Membrane</keyword>
<evidence type="ECO:0000256" key="3">
    <source>
        <dbReference type="PIRSR" id="PIRSR600407-1"/>
    </source>
</evidence>
<keyword evidence="8" id="KW-1185">Reference proteome</keyword>
<dbReference type="GO" id="GO:0016787">
    <property type="term" value="F:hydrolase activity"/>
    <property type="evidence" value="ECO:0007669"/>
    <property type="project" value="UniProtKB-KW"/>
</dbReference>
<keyword evidence="2 5" id="KW-0378">Hydrolase</keyword>
<dbReference type="PROSITE" id="PS01238">
    <property type="entry name" value="GDA1_CD39_NTPASE"/>
    <property type="match status" value="1"/>
</dbReference>
<dbReference type="CDD" id="cd24046">
    <property type="entry name" value="ASKHA_NBD_NTPDase5-like"/>
    <property type="match status" value="1"/>
</dbReference>
<reference evidence="8" key="1">
    <citation type="submission" date="2017-01" db="EMBL/GenBank/DDBJ databases">
        <title>Comparative genomics of anhydrobiosis in the tardigrade Hypsibius dujardini.</title>
        <authorList>
            <person name="Yoshida Y."/>
            <person name="Koutsovoulos G."/>
            <person name="Laetsch D."/>
            <person name="Stevens L."/>
            <person name="Kumar S."/>
            <person name="Horikawa D."/>
            <person name="Ishino K."/>
            <person name="Komine S."/>
            <person name="Tomita M."/>
            <person name="Blaxter M."/>
            <person name="Arakawa K."/>
        </authorList>
    </citation>
    <scope>NUCLEOTIDE SEQUENCE [LARGE SCALE GENOMIC DNA]</scope>
    <source>
        <strain evidence="8">Z151</strain>
    </source>
</reference>
<evidence type="ECO:0000256" key="2">
    <source>
        <dbReference type="ARBA" id="ARBA00022801"/>
    </source>
</evidence>
<sequence length="528" mass="60079">MALPRRIFLMILLFILSTSQFFLVISGLSTLPFWSQDVHSTFPFSIYSFPHGSPPGQHQHHHHLHHHPSNSHYTAESAFKAGYSVEETVSPELVKYDNYTGDIYGIMVDAGSTGTRLSAFHFVKSLRPPYMRLMAECGKHLKPGLSYYAAQPDLVYENIVPLMSRAMECIPKYLWATTPMELKATAGLRLLPPFIQDRILDNVKDYLKSHSPFVLSHDESISIMEGIDEGLYSWITVNYLLDTLHHKYEGEEVPEKEHSIKRLFQKEKLKQQTVGTLDLGGGSMQITFIPLYDWTIAKAPPEFIHRVRIFGEKLKLYSWSYLGFGLMSARMQMFGLPQENSDEAWQSTSNRLQSACVHPDITVQWQHASTDYVVSGLPHHSSSHNTSVPSSSSRFLECYHTASDLVSASIHHESEISKEVFYAFSYFYDVAVEAEIIGHVAGGEIAVGVFRLRAQEVCDEEKRPERPFLCMDLSYISALLMDGFGFREDQRMVLRKKINGVETSWALGAMFHLLNTFHNTSQLELPRN</sequence>
<evidence type="ECO:0000313" key="8">
    <source>
        <dbReference type="Proteomes" id="UP000192578"/>
    </source>
</evidence>
<evidence type="ECO:0000256" key="4">
    <source>
        <dbReference type="PIRSR" id="PIRSR600407-2"/>
    </source>
</evidence>
<keyword evidence="6" id="KW-0812">Transmembrane</keyword>
<dbReference type="PANTHER" id="PTHR11782">
    <property type="entry name" value="ADENOSINE/GUANOSINE DIPHOSPHATASE"/>
    <property type="match status" value="1"/>
</dbReference>